<gene>
    <name evidence="5" type="ORF">FZEAL_4723</name>
</gene>
<feature type="transmembrane region" description="Helical" evidence="3">
    <location>
        <begin position="653"/>
        <end position="672"/>
    </location>
</feature>
<keyword evidence="3" id="KW-1133">Transmembrane helix</keyword>
<evidence type="ECO:0000313" key="6">
    <source>
        <dbReference type="Proteomes" id="UP000635477"/>
    </source>
</evidence>
<evidence type="ECO:0000256" key="1">
    <source>
        <dbReference type="SAM" id="Coils"/>
    </source>
</evidence>
<reference evidence="5" key="1">
    <citation type="journal article" date="2020" name="BMC Genomics">
        <title>Correction to: Identification and distribution of gene clusters required for synthesis of sphingolipid metabolism inhibitors in diverse species of the filamentous fungus Fusarium.</title>
        <authorList>
            <person name="Kim H.S."/>
            <person name="Lohmar J.M."/>
            <person name="Busman M."/>
            <person name="Brown D.W."/>
            <person name="Naumann T.A."/>
            <person name="Divon H.H."/>
            <person name="Lysoe E."/>
            <person name="Uhlig S."/>
            <person name="Proctor R.H."/>
        </authorList>
    </citation>
    <scope>NUCLEOTIDE SEQUENCE</scope>
    <source>
        <strain evidence="5">NRRL 22465</strain>
    </source>
</reference>
<dbReference type="Proteomes" id="UP000635477">
    <property type="component" value="Unassembled WGS sequence"/>
</dbReference>
<dbReference type="GO" id="GO:0016787">
    <property type="term" value="F:hydrolase activity"/>
    <property type="evidence" value="ECO:0007669"/>
    <property type="project" value="InterPro"/>
</dbReference>
<dbReference type="InterPro" id="IPR000535">
    <property type="entry name" value="MSP_dom"/>
</dbReference>
<organism evidence="5 6">
    <name type="scientific">Fusarium zealandicum</name>
    <dbReference type="NCBI Taxonomy" id="1053134"/>
    <lineage>
        <taxon>Eukaryota</taxon>
        <taxon>Fungi</taxon>
        <taxon>Dikarya</taxon>
        <taxon>Ascomycota</taxon>
        <taxon>Pezizomycotina</taxon>
        <taxon>Sordariomycetes</taxon>
        <taxon>Hypocreomycetidae</taxon>
        <taxon>Hypocreales</taxon>
        <taxon>Nectriaceae</taxon>
        <taxon>Fusarium</taxon>
        <taxon>Fusarium staphyleae species complex</taxon>
    </lineage>
</organism>
<feature type="compositionally biased region" description="Polar residues" evidence="2">
    <location>
        <begin position="520"/>
        <end position="547"/>
    </location>
</feature>
<dbReference type="InterPro" id="IPR004843">
    <property type="entry name" value="Calcineurin-like_PHP"/>
</dbReference>
<name>A0A8H4UL45_9HYPO</name>
<proteinExistence type="predicted"/>
<dbReference type="PROSITE" id="PS50202">
    <property type="entry name" value="MSP"/>
    <property type="match status" value="1"/>
</dbReference>
<feature type="domain" description="MSP" evidence="4">
    <location>
        <begin position="375"/>
        <end position="507"/>
    </location>
</feature>
<dbReference type="Gene3D" id="3.60.21.10">
    <property type="match status" value="1"/>
</dbReference>
<protein>
    <recommendedName>
        <fullName evidence="4">MSP domain-containing protein</fullName>
    </recommendedName>
</protein>
<dbReference type="CDD" id="cd07379">
    <property type="entry name" value="MPP_239FB"/>
    <property type="match status" value="1"/>
</dbReference>
<reference evidence="5" key="2">
    <citation type="submission" date="2020-05" db="EMBL/GenBank/DDBJ databases">
        <authorList>
            <person name="Kim H.-S."/>
            <person name="Proctor R.H."/>
            <person name="Brown D.W."/>
        </authorList>
    </citation>
    <scope>NUCLEOTIDE SEQUENCE</scope>
    <source>
        <strain evidence="5">NRRL 22465</strain>
    </source>
</reference>
<accession>A0A8H4UL45</accession>
<dbReference type="Gene3D" id="2.60.40.10">
    <property type="entry name" value="Immunoglobulins"/>
    <property type="match status" value="1"/>
</dbReference>
<dbReference type="EMBL" id="JABEYC010000324">
    <property type="protein sequence ID" value="KAF4978992.1"/>
    <property type="molecule type" value="Genomic_DNA"/>
</dbReference>
<dbReference type="InterPro" id="IPR051693">
    <property type="entry name" value="UPF0046_metallophosphoest"/>
</dbReference>
<feature type="region of interest" description="Disordered" evidence="2">
    <location>
        <begin position="510"/>
        <end position="586"/>
    </location>
</feature>
<keyword evidence="3" id="KW-0812">Transmembrane</keyword>
<keyword evidence="6" id="KW-1185">Reference proteome</keyword>
<feature type="coiled-coil region" evidence="1">
    <location>
        <begin position="593"/>
        <end position="620"/>
    </location>
</feature>
<dbReference type="Pfam" id="PF00635">
    <property type="entry name" value="Motile_Sperm"/>
    <property type="match status" value="1"/>
</dbReference>
<evidence type="ECO:0000313" key="5">
    <source>
        <dbReference type="EMBL" id="KAF4978992.1"/>
    </source>
</evidence>
<dbReference type="SUPFAM" id="SSF49354">
    <property type="entry name" value="PapD-like"/>
    <property type="match status" value="1"/>
</dbReference>
<dbReference type="PANTHER" id="PTHR12905">
    <property type="entry name" value="METALLOPHOSPHOESTERASE"/>
    <property type="match status" value="1"/>
</dbReference>
<keyword evidence="1" id="KW-0175">Coiled coil</keyword>
<dbReference type="InterPro" id="IPR013783">
    <property type="entry name" value="Ig-like_fold"/>
</dbReference>
<dbReference type="OrthoDB" id="630188at2759"/>
<evidence type="ECO:0000259" key="4">
    <source>
        <dbReference type="PROSITE" id="PS50202"/>
    </source>
</evidence>
<evidence type="ECO:0000256" key="2">
    <source>
        <dbReference type="SAM" id="MobiDB-lite"/>
    </source>
</evidence>
<comment type="caution">
    <text evidence="5">The sequence shown here is derived from an EMBL/GenBank/DDBJ whole genome shotgun (WGS) entry which is preliminary data.</text>
</comment>
<dbReference type="InterPro" id="IPR008962">
    <property type="entry name" value="PapD-like_sf"/>
</dbReference>
<dbReference type="SUPFAM" id="SSF56300">
    <property type="entry name" value="Metallo-dependent phosphatases"/>
    <property type="match status" value="1"/>
</dbReference>
<dbReference type="PANTHER" id="PTHR12905:SF18">
    <property type="entry name" value="ESTER HYDROLASE, PUTATIVE (AFU_ORTHOLOGUE AFUA_4G03130)-RELATED"/>
    <property type="match status" value="1"/>
</dbReference>
<evidence type="ECO:0000256" key="3">
    <source>
        <dbReference type="SAM" id="Phobius"/>
    </source>
</evidence>
<sequence length="673" mass="74237">MSFNKRPTSWQQFRRDPSTQLALWLRRHRHQHLTKPQPAESSPPITIVCVSDTHCTQPYLPGGDVLLHAGDLTNSGTFEELQAQLDWLKSAPHRHKVVIGGNHDKLLDPDYVRRFPDRICEDEGTARSDLEWGDIIYLHNSSTTLHLANGRRLKVYGSPLTEAYGTWAFQYPPIRQVWAGAIPDDTDILLTHGPPKGHLDDVGKGCPQLLKEVCRARPRLVVFGHIHSGAGCEQMGYSGADEAYNRIMLGEDGLLLVFALAFWVLAESAWRNRPPWSLSEGGAQKQLRRVSDTNQRHPFSFTSIIIPSPPNLCLLFTRPVLSDDIDSPQPLIALISISSPIYRSALDDSLFPLPRFHLGYRRIEAPKCISRHRRTLATTPGVDPKQQCRLYSALTWMPGPFTTEVSQILTLKNPNSTPVAFKVKTTAPKQYCVRPNAGRIEAGQSFDVSVLLQAMKQDPAPDARCRDKFLVQSASITADKEFASVANVLETAEKGQLIERKIRVNWLSADSDLDQGPSRPISTPNKQAIANGANDTPDVSRTYSSPGPNDESPSAGAPPPYHSDDAAAEDAKSQPDEEPEAKSAVTQATTAVKEAAEMTYEELKAKLGQAEAQLVALKDNGLRQRNVKSGSGEDEKKPLAQAAQAVTQTVEGVPVQMAAILCLISFLLAYFFF</sequence>
<feature type="compositionally biased region" description="Basic and acidic residues" evidence="2">
    <location>
        <begin position="562"/>
        <end position="575"/>
    </location>
</feature>
<dbReference type="InterPro" id="IPR029052">
    <property type="entry name" value="Metallo-depent_PP-like"/>
</dbReference>
<keyword evidence="3" id="KW-0472">Membrane</keyword>
<dbReference type="Pfam" id="PF00149">
    <property type="entry name" value="Metallophos"/>
    <property type="match status" value="1"/>
</dbReference>
<dbReference type="AlphaFoldDB" id="A0A8H4UL45"/>